<dbReference type="Gene3D" id="3.40.50.1000">
    <property type="entry name" value="HAD superfamily/HAD-like"/>
    <property type="match status" value="1"/>
</dbReference>
<dbReference type="SUPFAM" id="SSF56784">
    <property type="entry name" value="HAD-like"/>
    <property type="match status" value="1"/>
</dbReference>
<comment type="caution">
    <text evidence="1">The sequence shown here is derived from an EMBL/GenBank/DDBJ whole genome shotgun (WGS) entry which is preliminary data.</text>
</comment>
<dbReference type="InterPro" id="IPR036412">
    <property type="entry name" value="HAD-like_sf"/>
</dbReference>
<dbReference type="AlphaFoldDB" id="A0A438GXY6"/>
<reference evidence="1 2" key="1">
    <citation type="journal article" date="2018" name="PLoS Genet.">
        <title>Population sequencing reveals clonal diversity and ancestral inbreeding in the grapevine cultivar Chardonnay.</title>
        <authorList>
            <person name="Roach M.J."/>
            <person name="Johnson D.L."/>
            <person name="Bohlmann J."/>
            <person name="van Vuuren H.J."/>
            <person name="Jones S.J."/>
            <person name="Pretorius I.S."/>
            <person name="Schmidt S.A."/>
            <person name="Borneman A.R."/>
        </authorList>
    </citation>
    <scope>NUCLEOTIDE SEQUENCE [LARGE SCALE GENOMIC DNA]</scope>
    <source>
        <strain evidence="2">cv. Chardonnay</strain>
        <tissue evidence="1">Leaf</tissue>
    </source>
</reference>
<dbReference type="PANTHER" id="PTHR35134">
    <property type="entry name" value="NUCLEOTIDASE YQFW-RELATED"/>
    <property type="match status" value="1"/>
</dbReference>
<dbReference type="EMBL" id="QGNW01000319">
    <property type="protein sequence ID" value="RVW77072.1"/>
    <property type="molecule type" value="Genomic_DNA"/>
</dbReference>
<dbReference type="GO" id="GO:0008253">
    <property type="term" value="F:5'-nucleotidase activity"/>
    <property type="evidence" value="ECO:0007669"/>
    <property type="project" value="InterPro"/>
</dbReference>
<dbReference type="InterPro" id="IPR052419">
    <property type="entry name" value="5_3-deoxyribonucleotidase-like"/>
</dbReference>
<dbReference type="InterPro" id="IPR023214">
    <property type="entry name" value="HAD_sf"/>
</dbReference>
<proteinExistence type="predicted"/>
<accession>A0A438GXY6</accession>
<evidence type="ECO:0000313" key="2">
    <source>
        <dbReference type="Proteomes" id="UP000288805"/>
    </source>
</evidence>
<gene>
    <name evidence="1" type="ORF">CK203_036853</name>
</gene>
<sequence>MIKRQSVRFLFLARIFGKHPHHHHRHRLVVMASLLQQHGLLHTATFNDRLPFMGKISLDYNNHNNNKNLAASTSNGFRIGLSMRGCSDSNKRRVDRNGHGAFAHSYQQQVLRDFEIGLPDAGLPTGHGASHHGKLLGFPLRPLPEKIVVAVDVDEVLGNFVSALNRFIADRYSLKHSVSEYHVYEFFKVLSVCLLSLLEDTYLKQLTSNSSGLCSDAIYPADAQSNCLSWANLVGLRYGTVQEMKVMINEFVQNINLLVLTADIRVHEFFKTSYFKTGIHPIPGAQQALHKLSRFCNLSIVTSRQNAIKDHTIEWIEKHYPGLFQEIHFGNHFALDGESRPKSEICRSLGAKVLIDDNPRYAIECAEIGIRVLLFDYENSYPWCKTESVSQHPLVTKVHDWEEVEQQLVSWIVS</sequence>
<dbReference type="GO" id="GO:0009264">
    <property type="term" value="P:deoxyribonucleotide catabolic process"/>
    <property type="evidence" value="ECO:0007669"/>
    <property type="project" value="InterPro"/>
</dbReference>
<dbReference type="Proteomes" id="UP000288805">
    <property type="component" value="Unassembled WGS sequence"/>
</dbReference>
<name>A0A438GXY6_VITVI</name>
<dbReference type="PANTHER" id="PTHR35134:SF2">
    <property type="entry name" value="NUCLEOTIDASE YQFW-RELATED"/>
    <property type="match status" value="1"/>
</dbReference>
<protein>
    <submittedName>
        <fullName evidence="1">Uncharacterized protein</fullName>
    </submittedName>
</protein>
<evidence type="ECO:0000313" key="1">
    <source>
        <dbReference type="EMBL" id="RVW77072.1"/>
    </source>
</evidence>
<organism evidence="1 2">
    <name type="scientific">Vitis vinifera</name>
    <name type="common">Grape</name>
    <dbReference type="NCBI Taxonomy" id="29760"/>
    <lineage>
        <taxon>Eukaryota</taxon>
        <taxon>Viridiplantae</taxon>
        <taxon>Streptophyta</taxon>
        <taxon>Embryophyta</taxon>
        <taxon>Tracheophyta</taxon>
        <taxon>Spermatophyta</taxon>
        <taxon>Magnoliopsida</taxon>
        <taxon>eudicotyledons</taxon>
        <taxon>Gunneridae</taxon>
        <taxon>Pentapetalae</taxon>
        <taxon>rosids</taxon>
        <taxon>Vitales</taxon>
        <taxon>Vitaceae</taxon>
        <taxon>Viteae</taxon>
        <taxon>Vitis</taxon>
    </lineage>
</organism>
<dbReference type="InterPro" id="IPR010708">
    <property type="entry name" value="5'(3')-deoxyribonucleotidase"/>
</dbReference>
<dbReference type="Pfam" id="PF06941">
    <property type="entry name" value="NT5C"/>
    <property type="match status" value="1"/>
</dbReference>